<evidence type="ECO:0000313" key="4">
    <source>
        <dbReference type="EMBL" id="SGZ54483.1"/>
    </source>
</evidence>
<dbReference type="PROSITE" id="PS00383">
    <property type="entry name" value="TYR_PHOSPHATASE_1"/>
    <property type="match status" value="1"/>
</dbReference>
<dbReference type="OrthoDB" id="10253954at2759"/>
<dbReference type="CDD" id="cd18533">
    <property type="entry name" value="PTP_fungal"/>
    <property type="match status" value="1"/>
</dbReference>
<dbReference type="PANTHER" id="PTHR19134:SF449">
    <property type="entry name" value="TYROSINE-PROTEIN PHOSPHATASE 1"/>
    <property type="match status" value="1"/>
</dbReference>
<dbReference type="SMART" id="SM00404">
    <property type="entry name" value="PTPc_motif"/>
    <property type="match status" value="1"/>
</dbReference>
<accession>A0A1L0BT88</accession>
<dbReference type="GO" id="GO:0004725">
    <property type="term" value="F:protein tyrosine phosphatase activity"/>
    <property type="evidence" value="ECO:0007669"/>
    <property type="project" value="InterPro"/>
</dbReference>
<dbReference type="InterPro" id="IPR029021">
    <property type="entry name" value="Prot-tyrosine_phosphatase-like"/>
</dbReference>
<dbReference type="SMART" id="SM00194">
    <property type="entry name" value="PTPc"/>
    <property type="match status" value="1"/>
</dbReference>
<dbReference type="Gene3D" id="3.90.190.10">
    <property type="entry name" value="Protein tyrosine phosphatase superfamily"/>
    <property type="match status" value="1"/>
</dbReference>
<evidence type="ECO:0000259" key="3">
    <source>
        <dbReference type="PROSITE" id="PS50056"/>
    </source>
</evidence>
<dbReference type="PRINTS" id="PR00700">
    <property type="entry name" value="PRTYPHPHTASE"/>
</dbReference>
<keyword evidence="5" id="KW-1185">Reference proteome</keyword>
<proteinExistence type="inferred from homology"/>
<reference evidence="4 5" key="1">
    <citation type="submission" date="2016-10" db="EMBL/GenBank/DDBJ databases">
        <authorList>
            <person name="de Groot N.N."/>
        </authorList>
    </citation>
    <scope>NUCLEOTIDE SEQUENCE [LARGE SCALE GENOMIC DNA]</scope>
    <source>
        <strain evidence="4 5">CBS 141442</strain>
    </source>
</reference>
<gene>
    <name evidence="4" type="ORF">SAMEA4029010_CIC11G00000005437</name>
</gene>
<dbReference type="InterPro" id="IPR016130">
    <property type="entry name" value="Tyr_Pase_AS"/>
</dbReference>
<evidence type="ECO:0000256" key="1">
    <source>
        <dbReference type="ARBA" id="ARBA00009649"/>
    </source>
</evidence>
<dbReference type="PROSITE" id="PS50056">
    <property type="entry name" value="TYR_PHOSPHATASE_2"/>
    <property type="match status" value="1"/>
</dbReference>
<dbReference type="EMBL" id="LT635759">
    <property type="protein sequence ID" value="SGZ54483.1"/>
    <property type="molecule type" value="Genomic_DNA"/>
</dbReference>
<name>A0A1L0BT88_9ASCO</name>
<comment type="similarity">
    <text evidence="1">Belongs to the protein-tyrosine phosphatase family. Non-receptor class subfamily.</text>
</comment>
<dbReference type="InterPro" id="IPR000242">
    <property type="entry name" value="PTP_cat"/>
</dbReference>
<feature type="domain" description="Tyrosine specific protein phosphatases" evidence="3">
    <location>
        <begin position="249"/>
        <end position="327"/>
    </location>
</feature>
<protein>
    <submittedName>
        <fullName evidence="4">CIC11C00000005437</fullName>
    </submittedName>
</protein>
<evidence type="ECO:0000313" key="5">
    <source>
        <dbReference type="Proteomes" id="UP000182334"/>
    </source>
</evidence>
<dbReference type="InterPro" id="IPR003595">
    <property type="entry name" value="Tyr_Pase_cat"/>
</dbReference>
<dbReference type="Pfam" id="PF00102">
    <property type="entry name" value="Y_phosphatase"/>
    <property type="match status" value="1"/>
</dbReference>
<dbReference type="InterPro" id="IPR050348">
    <property type="entry name" value="Protein-Tyr_Phosphatase"/>
</dbReference>
<organism evidence="4 5">
    <name type="scientific">Sungouiella intermedia</name>
    <dbReference type="NCBI Taxonomy" id="45354"/>
    <lineage>
        <taxon>Eukaryota</taxon>
        <taxon>Fungi</taxon>
        <taxon>Dikarya</taxon>
        <taxon>Ascomycota</taxon>
        <taxon>Saccharomycotina</taxon>
        <taxon>Pichiomycetes</taxon>
        <taxon>Metschnikowiaceae</taxon>
        <taxon>Sungouiella</taxon>
    </lineage>
</organism>
<dbReference type="PANTHER" id="PTHR19134">
    <property type="entry name" value="RECEPTOR-TYPE TYROSINE-PROTEIN PHOSPHATASE"/>
    <property type="match status" value="1"/>
</dbReference>
<dbReference type="AlphaFoldDB" id="A0A1L0BT88"/>
<sequence>MSQLIPSVNISGVFPKEIIQFVISTLRSFRRLMSVLPPFLTLSTAQKRARFSEISDLCEDHLSEAFNHVPNSPWSIDAAVSSKSRSRNRYLNVFPWDRTRVVLPTSGVGACDYINASLIKLSPEAQYIATQGPLTGTIHHFWAMCFDEALKLDAETIVIAMVTPLVEMGREKCAKYWPSQNHLDWDLSEALQRDRISPGDLTVTWLGEELHEDKFAVTSLLLRSGDVSKKVLHFYYEGWQDTKVPDAVEPLISLSEEILAVRAEHPSVVPIVHCSAGVGRTGTFIAIDYLRNFSDPFDRTSADPVLDLVKQMRSDRMMMVQTPHQYAFLYELLERMFRERV</sequence>
<feature type="domain" description="Tyrosine-protein phosphatase" evidence="2">
    <location>
        <begin position="62"/>
        <end position="336"/>
    </location>
</feature>
<dbReference type="SUPFAM" id="SSF52799">
    <property type="entry name" value="(Phosphotyrosine protein) phosphatases II"/>
    <property type="match status" value="1"/>
</dbReference>
<evidence type="ECO:0000259" key="2">
    <source>
        <dbReference type="PROSITE" id="PS50055"/>
    </source>
</evidence>
<dbReference type="InterPro" id="IPR000387">
    <property type="entry name" value="Tyr_Pase_dom"/>
</dbReference>
<dbReference type="Proteomes" id="UP000182334">
    <property type="component" value="Chromosome IV"/>
</dbReference>
<dbReference type="STRING" id="45354.A0A1L0BT88"/>
<dbReference type="PROSITE" id="PS50055">
    <property type="entry name" value="TYR_PHOSPHATASE_PTP"/>
    <property type="match status" value="1"/>
</dbReference>